<name>A0A2V3IZ57_9FLOR</name>
<feature type="compositionally biased region" description="Polar residues" evidence="1">
    <location>
        <begin position="112"/>
        <end position="121"/>
    </location>
</feature>
<reference evidence="2 3" key="1">
    <citation type="journal article" date="2018" name="Mol. Biol. Evol.">
        <title>Analysis of the draft genome of the red seaweed Gracilariopsis chorda provides insights into genome size evolution in Rhodophyta.</title>
        <authorList>
            <person name="Lee J."/>
            <person name="Yang E.C."/>
            <person name="Graf L."/>
            <person name="Yang J.H."/>
            <person name="Qiu H."/>
            <person name="Zel Zion U."/>
            <person name="Chan C.X."/>
            <person name="Stephens T.G."/>
            <person name="Weber A.P.M."/>
            <person name="Boo G.H."/>
            <person name="Boo S.M."/>
            <person name="Kim K.M."/>
            <person name="Shin Y."/>
            <person name="Jung M."/>
            <person name="Lee S.J."/>
            <person name="Yim H.S."/>
            <person name="Lee J.H."/>
            <person name="Bhattacharya D."/>
            <person name="Yoon H.S."/>
        </authorList>
    </citation>
    <scope>NUCLEOTIDE SEQUENCE [LARGE SCALE GENOMIC DNA]</scope>
    <source>
        <strain evidence="2 3">SKKU-2015</strain>
        <tissue evidence="2">Whole body</tissue>
    </source>
</reference>
<evidence type="ECO:0000313" key="2">
    <source>
        <dbReference type="EMBL" id="PXF46967.1"/>
    </source>
</evidence>
<comment type="caution">
    <text evidence="2">The sequence shown here is derived from an EMBL/GenBank/DDBJ whole genome shotgun (WGS) entry which is preliminary data.</text>
</comment>
<dbReference type="Proteomes" id="UP000247409">
    <property type="component" value="Unassembled WGS sequence"/>
</dbReference>
<proteinExistence type="predicted"/>
<protein>
    <submittedName>
        <fullName evidence="2">Uncharacterized protein</fullName>
    </submittedName>
</protein>
<keyword evidence="3" id="KW-1185">Reference proteome</keyword>
<feature type="compositionally biased region" description="Basic and acidic residues" evidence="1">
    <location>
        <begin position="31"/>
        <end position="46"/>
    </location>
</feature>
<evidence type="ECO:0000313" key="3">
    <source>
        <dbReference type="Proteomes" id="UP000247409"/>
    </source>
</evidence>
<feature type="region of interest" description="Disordered" evidence="1">
    <location>
        <begin position="197"/>
        <end position="222"/>
    </location>
</feature>
<accession>A0A2V3IZ57</accession>
<feature type="region of interest" description="Disordered" evidence="1">
    <location>
        <begin position="21"/>
        <end position="122"/>
    </location>
</feature>
<organism evidence="2 3">
    <name type="scientific">Gracilariopsis chorda</name>
    <dbReference type="NCBI Taxonomy" id="448386"/>
    <lineage>
        <taxon>Eukaryota</taxon>
        <taxon>Rhodophyta</taxon>
        <taxon>Florideophyceae</taxon>
        <taxon>Rhodymeniophycidae</taxon>
        <taxon>Gracilariales</taxon>
        <taxon>Gracilariaceae</taxon>
        <taxon>Gracilariopsis</taxon>
    </lineage>
</organism>
<evidence type="ECO:0000256" key="1">
    <source>
        <dbReference type="SAM" id="MobiDB-lite"/>
    </source>
</evidence>
<dbReference type="EMBL" id="NBIV01000031">
    <property type="protein sequence ID" value="PXF46967.1"/>
    <property type="molecule type" value="Genomic_DNA"/>
</dbReference>
<sequence>MVIALKNARNPIVRVGRTIYHNLHQNQGDPKASEDREAAETEDHTAKSPNKSIADSGEQTRFNLGDGKEPKNLPQLDTTSNSKQLPLQSKILIKDDEITKASPKRIKHSKQPQHQSENWNPSKDELKLDNLLKAISSMNTRFDSVLDENIKRMNTFFDERLHEVNRKMEDAMHKKSVKIRRLSQNSDTRFRRMERKLGTEQTLVNVKIPPSEGPRANRSHRQ</sequence>
<feature type="compositionally biased region" description="Basic residues" evidence="1">
    <location>
        <begin position="102"/>
        <end position="111"/>
    </location>
</feature>
<feature type="compositionally biased region" description="Polar residues" evidence="1">
    <location>
        <begin position="47"/>
        <end position="62"/>
    </location>
</feature>
<dbReference type="AlphaFoldDB" id="A0A2V3IZ57"/>
<gene>
    <name evidence="2" type="ORF">BWQ96_03305</name>
</gene>
<feature type="compositionally biased region" description="Polar residues" evidence="1">
    <location>
        <begin position="75"/>
        <end position="87"/>
    </location>
</feature>